<dbReference type="Proteomes" id="UP000660611">
    <property type="component" value="Unassembled WGS sequence"/>
</dbReference>
<dbReference type="SUPFAM" id="SSF109854">
    <property type="entry name" value="DinB/YfiT-like putative metalloenzymes"/>
    <property type="match status" value="1"/>
</dbReference>
<dbReference type="AlphaFoldDB" id="A0A919PYW5"/>
<dbReference type="Pfam" id="PF04978">
    <property type="entry name" value="MST"/>
    <property type="match status" value="1"/>
</dbReference>
<dbReference type="Gene3D" id="1.20.120.450">
    <property type="entry name" value="dinb family like domain"/>
    <property type="match status" value="1"/>
</dbReference>
<evidence type="ECO:0000313" key="1">
    <source>
        <dbReference type="EMBL" id="GIG52172.1"/>
    </source>
</evidence>
<accession>A0A919PYW5</accession>
<evidence type="ECO:0000313" key="2">
    <source>
        <dbReference type="Proteomes" id="UP000660611"/>
    </source>
</evidence>
<evidence type="ECO:0008006" key="3">
    <source>
        <dbReference type="Google" id="ProtNLM"/>
    </source>
</evidence>
<keyword evidence="2" id="KW-1185">Reference proteome</keyword>
<proteinExistence type="predicted"/>
<dbReference type="InterPro" id="IPR007061">
    <property type="entry name" value="MST-like"/>
</dbReference>
<protein>
    <recommendedName>
        <fullName evidence="3">Mini-circle protein</fullName>
    </recommendedName>
</protein>
<comment type="caution">
    <text evidence="1">The sequence shown here is derived from an EMBL/GenBank/DDBJ whole genome shotgun (WGS) entry which is preliminary data.</text>
</comment>
<reference evidence="1" key="1">
    <citation type="submission" date="2021-01" db="EMBL/GenBank/DDBJ databases">
        <title>Whole genome shotgun sequence of Dactylosporangium siamense NBRC 106093.</title>
        <authorList>
            <person name="Komaki H."/>
            <person name="Tamura T."/>
        </authorList>
    </citation>
    <scope>NUCLEOTIDE SEQUENCE</scope>
    <source>
        <strain evidence="1">NBRC 106093</strain>
    </source>
</reference>
<organism evidence="1 2">
    <name type="scientific">Dactylosporangium siamense</name>
    <dbReference type="NCBI Taxonomy" id="685454"/>
    <lineage>
        <taxon>Bacteria</taxon>
        <taxon>Bacillati</taxon>
        <taxon>Actinomycetota</taxon>
        <taxon>Actinomycetes</taxon>
        <taxon>Micromonosporales</taxon>
        <taxon>Micromonosporaceae</taxon>
        <taxon>Dactylosporangium</taxon>
    </lineage>
</organism>
<name>A0A919PYW5_9ACTN</name>
<dbReference type="InterPro" id="IPR034660">
    <property type="entry name" value="DinB/YfiT-like"/>
</dbReference>
<sequence>MCDVATDMFSTATERDALCGFLDQARDALIRKVEGLSDKDARTAATVSSLSLLSLLKHSAVWERRWFQIIFAGRSFPDEWPAVPDEGRDPTFALSDEDTVESVAAYYLEQIAVSREILAGGDLDARCARADLVDENLRGVVLHLLQETARHAGHADIIREAVDGGRGL</sequence>
<dbReference type="EMBL" id="BONQ01000172">
    <property type="protein sequence ID" value="GIG52172.1"/>
    <property type="molecule type" value="Genomic_DNA"/>
</dbReference>
<gene>
    <name evidence="1" type="ORF">Dsi01nite_102130</name>
</gene>